<dbReference type="Pfam" id="PF02734">
    <property type="entry name" value="Dak2"/>
    <property type="match status" value="1"/>
</dbReference>
<dbReference type="Gene3D" id="1.25.40.340">
    <property type="match status" value="1"/>
</dbReference>
<dbReference type="OrthoDB" id="9760324at2"/>
<dbReference type="AlphaFoldDB" id="A0A449A4X6"/>
<dbReference type="PANTHER" id="PTHR33434">
    <property type="entry name" value="DEGV DOMAIN-CONTAINING PROTEIN DR_1986-RELATED"/>
    <property type="match status" value="1"/>
</dbReference>
<sequence>MIKNNELTAKLYVNMIVSGANNLQNNKEKINALNVFPVPDGDTGTNMAATIFSSTKNLKNETFTHLGEVAKLISKNMLIEARGNSGVILSQIFRGFSEYFLDKSVANNFEIVEAFISATKKAYDSVLQPVEGTLLTVIRETTETLEKTVTPKTTIEELFKIALNAARKSCDNTPNILPILKEVNVTDSGGEGLFLILEGMYNFLIGKPVEISQSQNNVTNFVSDTEIYDGEFGYCTEVIVELRNPKNFSKKRLISKIINFSSSLVVVRDSNIVKVHGHVLKPGKFLSAIQQFGEFLKIKSENMSLQANSSKIIAENETQNKKFKNAIISCNTGQGIINIMKENGAHFIIEGGQTNNPSIRDILNAIDSLEAENIFFLPNNSNIILSAQQAVQTITNKNVIIIPSKTPIQGINAVLNFSEDISWQENKELMEDAIKSIHTIEVTQANRDVKIGDVKIKNEEFIGILNGEILVSTSNYIDAAKSTIKILMKNIGENSSDLISIYYGVDSSEGDAKELADFIEANYDVEIEIKKGEQKTYHFLIGVE</sequence>
<dbReference type="PANTHER" id="PTHR33434:SF4">
    <property type="entry name" value="PHOSPHATASE PROTEIN"/>
    <property type="match status" value="1"/>
</dbReference>
<gene>
    <name evidence="2" type="ORF">NCTC10166_00231</name>
</gene>
<dbReference type="SMART" id="SM01121">
    <property type="entry name" value="Dak1_2"/>
    <property type="match status" value="1"/>
</dbReference>
<dbReference type="GO" id="GO:0006071">
    <property type="term" value="P:glycerol metabolic process"/>
    <property type="evidence" value="ECO:0007669"/>
    <property type="project" value="InterPro"/>
</dbReference>
<organism evidence="2 3">
    <name type="scientific">Mesomycoplasma neurolyticum</name>
    <dbReference type="NCBI Taxonomy" id="2120"/>
    <lineage>
        <taxon>Bacteria</taxon>
        <taxon>Bacillati</taxon>
        <taxon>Mycoplasmatota</taxon>
        <taxon>Mycoplasmoidales</taxon>
        <taxon>Metamycoplasmataceae</taxon>
        <taxon>Mesomycoplasma</taxon>
    </lineage>
</organism>
<dbReference type="InterPro" id="IPR036117">
    <property type="entry name" value="DhaL_dom_sf"/>
</dbReference>
<reference evidence="2 3" key="1">
    <citation type="submission" date="2019-01" db="EMBL/GenBank/DDBJ databases">
        <authorList>
            <consortium name="Pathogen Informatics"/>
        </authorList>
    </citation>
    <scope>NUCLEOTIDE SEQUENCE [LARGE SCALE GENOMIC DNA]</scope>
    <source>
        <strain evidence="2 3">NCTC10166</strain>
    </source>
</reference>
<dbReference type="SUPFAM" id="SSF101473">
    <property type="entry name" value="DhaL-like"/>
    <property type="match status" value="1"/>
</dbReference>
<evidence type="ECO:0000313" key="3">
    <source>
        <dbReference type="Proteomes" id="UP000289440"/>
    </source>
</evidence>
<dbReference type="InterPro" id="IPR033470">
    <property type="entry name" value="FakA-like_C"/>
</dbReference>
<proteinExistence type="predicted"/>
<dbReference type="NCBIfam" id="TIGR03599">
    <property type="entry name" value="YloV"/>
    <property type="match status" value="1"/>
</dbReference>
<dbReference type="InterPro" id="IPR004007">
    <property type="entry name" value="DhaL_dom"/>
</dbReference>
<dbReference type="InterPro" id="IPR048394">
    <property type="entry name" value="FakA-like_M"/>
</dbReference>
<keyword evidence="2" id="KW-0808">Transferase</keyword>
<dbReference type="Proteomes" id="UP000289440">
    <property type="component" value="Chromosome"/>
</dbReference>
<feature type="domain" description="DhaL" evidence="1">
    <location>
        <begin position="10"/>
        <end position="202"/>
    </location>
</feature>
<name>A0A449A4X6_9BACT</name>
<dbReference type="Pfam" id="PF21645">
    <property type="entry name" value="FakA-like_M"/>
    <property type="match status" value="1"/>
</dbReference>
<keyword evidence="2" id="KW-0418">Kinase</keyword>
<protein>
    <submittedName>
        <fullName evidence="2">Kinase</fullName>
    </submittedName>
</protein>
<evidence type="ECO:0000313" key="2">
    <source>
        <dbReference type="EMBL" id="VEU59272.1"/>
    </source>
</evidence>
<evidence type="ECO:0000259" key="1">
    <source>
        <dbReference type="PROSITE" id="PS51480"/>
    </source>
</evidence>
<dbReference type="SMART" id="SM01120">
    <property type="entry name" value="Dak2"/>
    <property type="match status" value="1"/>
</dbReference>
<accession>A0A449A4X6</accession>
<dbReference type="RefSeq" id="WP_129719675.1">
    <property type="nucleotide sequence ID" value="NZ_LR214951.1"/>
</dbReference>
<dbReference type="EMBL" id="LR214951">
    <property type="protein sequence ID" value="VEU59272.1"/>
    <property type="molecule type" value="Genomic_DNA"/>
</dbReference>
<dbReference type="Pfam" id="PF13684">
    <property type="entry name" value="FakA-like_C"/>
    <property type="match status" value="1"/>
</dbReference>
<dbReference type="PROSITE" id="PS51480">
    <property type="entry name" value="DHAL"/>
    <property type="match status" value="1"/>
</dbReference>
<dbReference type="GO" id="GO:0004371">
    <property type="term" value="F:glycerone kinase activity"/>
    <property type="evidence" value="ECO:0007669"/>
    <property type="project" value="InterPro"/>
</dbReference>
<dbReference type="KEGG" id="mnu:NCTC10166_00231"/>
<dbReference type="InterPro" id="IPR019986">
    <property type="entry name" value="YloV-like"/>
</dbReference>
<keyword evidence="3" id="KW-1185">Reference proteome</keyword>
<dbReference type="InterPro" id="IPR050270">
    <property type="entry name" value="DegV_domain_contain"/>
</dbReference>